<dbReference type="Gene3D" id="1.10.569.10">
    <property type="entry name" value="Aldehyde Ferredoxin Oxidoreductase Protein, subunit A, domain 2"/>
    <property type="match status" value="1"/>
</dbReference>
<name>X1SF71_9ZZZZ</name>
<evidence type="ECO:0000313" key="2">
    <source>
        <dbReference type="EMBL" id="GAI91667.1"/>
    </source>
</evidence>
<gene>
    <name evidence="2" type="ORF">S12H4_38369</name>
</gene>
<evidence type="ECO:0000259" key="1">
    <source>
        <dbReference type="Pfam" id="PF01314"/>
    </source>
</evidence>
<dbReference type="AlphaFoldDB" id="X1SF71"/>
<accession>X1SF71</accession>
<dbReference type="PANTHER" id="PTHR30038">
    <property type="entry name" value="ALDEHYDE FERREDOXIN OXIDOREDUCTASE"/>
    <property type="match status" value="1"/>
</dbReference>
<dbReference type="InterPro" id="IPR013984">
    <property type="entry name" value="Ald_Fedxn_OxRdtase_dom2"/>
</dbReference>
<reference evidence="2" key="1">
    <citation type="journal article" date="2014" name="Front. Microbiol.">
        <title>High frequency of phylogenetically diverse reductive dehalogenase-homologous genes in deep subseafloor sedimentary metagenomes.</title>
        <authorList>
            <person name="Kawai M."/>
            <person name="Futagami T."/>
            <person name="Toyoda A."/>
            <person name="Takaki Y."/>
            <person name="Nishi S."/>
            <person name="Hori S."/>
            <person name="Arai W."/>
            <person name="Tsubouchi T."/>
            <person name="Morono Y."/>
            <person name="Uchiyama I."/>
            <person name="Ito T."/>
            <person name="Fujiyama A."/>
            <person name="Inagaki F."/>
            <person name="Takami H."/>
        </authorList>
    </citation>
    <scope>NUCLEOTIDE SEQUENCE</scope>
    <source>
        <strain evidence="2">Expedition CK06-06</strain>
    </source>
</reference>
<sequence length="107" mass="12072">NQYFPEADQFDGKYLRGKVYKKVKRTSCHACPYDHCRTIKIIDGPYQGTVLEDPEYEDLAGWGPNVGITDPKAAAMLTHVNDGWGMDLKECTFTISLAMECYEKGSQ</sequence>
<dbReference type="Pfam" id="PF01314">
    <property type="entry name" value="AFOR_C"/>
    <property type="match status" value="1"/>
</dbReference>
<feature type="non-terminal residue" evidence="2">
    <location>
        <position position="1"/>
    </location>
</feature>
<dbReference type="EMBL" id="BARW01023090">
    <property type="protein sequence ID" value="GAI91667.1"/>
    <property type="molecule type" value="Genomic_DNA"/>
</dbReference>
<feature type="domain" description="Aldehyde ferredoxin oxidoreductase C-terminal" evidence="1">
    <location>
        <begin position="2"/>
        <end position="105"/>
    </location>
</feature>
<dbReference type="InterPro" id="IPR001203">
    <property type="entry name" value="OxRdtase_Ald_Fedxn_C"/>
</dbReference>
<dbReference type="GO" id="GO:0051536">
    <property type="term" value="F:iron-sulfur cluster binding"/>
    <property type="evidence" value="ECO:0007669"/>
    <property type="project" value="InterPro"/>
</dbReference>
<dbReference type="InterPro" id="IPR051919">
    <property type="entry name" value="W-dependent_AOR"/>
</dbReference>
<proteinExistence type="predicted"/>
<dbReference type="GO" id="GO:0009055">
    <property type="term" value="F:electron transfer activity"/>
    <property type="evidence" value="ECO:0007669"/>
    <property type="project" value="InterPro"/>
</dbReference>
<organism evidence="2">
    <name type="scientific">marine sediment metagenome</name>
    <dbReference type="NCBI Taxonomy" id="412755"/>
    <lineage>
        <taxon>unclassified sequences</taxon>
        <taxon>metagenomes</taxon>
        <taxon>ecological metagenomes</taxon>
    </lineage>
</organism>
<comment type="caution">
    <text evidence="2">The sequence shown here is derived from an EMBL/GenBank/DDBJ whole genome shotgun (WGS) entry which is preliminary data.</text>
</comment>
<dbReference type="SUPFAM" id="SSF48310">
    <property type="entry name" value="Aldehyde ferredoxin oxidoreductase, C-terminal domains"/>
    <property type="match status" value="1"/>
</dbReference>
<protein>
    <recommendedName>
        <fullName evidence="1">Aldehyde ferredoxin oxidoreductase C-terminal domain-containing protein</fullName>
    </recommendedName>
</protein>
<dbReference type="InterPro" id="IPR036021">
    <property type="entry name" value="Tungsten_al_ferr_oxy-like_C"/>
</dbReference>
<dbReference type="PANTHER" id="PTHR30038:SF0">
    <property type="entry name" value="TUNGSTEN-CONTAINING ALDEHYDE FERREDOXIN OXIDOREDUCTASE"/>
    <property type="match status" value="1"/>
</dbReference>
<dbReference type="GO" id="GO:0016625">
    <property type="term" value="F:oxidoreductase activity, acting on the aldehyde or oxo group of donors, iron-sulfur protein as acceptor"/>
    <property type="evidence" value="ECO:0007669"/>
    <property type="project" value="InterPro"/>
</dbReference>